<dbReference type="SMART" id="SM00363">
    <property type="entry name" value="S4"/>
    <property type="match status" value="1"/>
</dbReference>
<sequence>MRLDKYLCEALDITRAWAKKVVKSGDVLIDGTPCKNPAMHVPDTAVVQYKEQTLSLIGTRYIMMNKPEDTICSNASNELYPSVLSFLDVEKVERLHIAGRLDADTTGLILITDDGQWSHRIASPKHVCEKVYLAELVNEMSEQQQQQAISQFADGIMLNGEEKPTQAAKLNFLANDYAELAITEGRYHQVKRMFAAIGNKVTFLHRCQIGDLELDESLEPGEWRYLTDEEVALF</sequence>
<comment type="similarity">
    <text evidence="1 7">Belongs to the pseudouridine synthase RsuA family.</text>
</comment>
<proteinExistence type="inferred from homology"/>
<dbReference type="OrthoDB" id="9807213at2"/>
<dbReference type="InterPro" id="IPR036986">
    <property type="entry name" value="S4_RNA-bd_sf"/>
</dbReference>
<dbReference type="CDD" id="cd00165">
    <property type="entry name" value="S4"/>
    <property type="match status" value="1"/>
</dbReference>
<dbReference type="InterPro" id="IPR000748">
    <property type="entry name" value="PsdUridine_synth_RsuA/RluB/E/F"/>
</dbReference>
<dbReference type="RefSeq" id="WP_035013613.1">
    <property type="nucleotide sequence ID" value="NZ_ARZY01000006.1"/>
</dbReference>
<dbReference type="GO" id="GO:0160136">
    <property type="term" value="F:16S rRNA pseudouridine(516) synthase activity"/>
    <property type="evidence" value="ECO:0007669"/>
    <property type="project" value="UniProtKB-EC"/>
</dbReference>
<evidence type="ECO:0000313" key="10">
    <source>
        <dbReference type="Proteomes" id="UP000019276"/>
    </source>
</evidence>
<evidence type="ECO:0000256" key="3">
    <source>
        <dbReference type="ARBA" id="ARBA00023235"/>
    </source>
</evidence>
<feature type="domain" description="RNA-binding S4" evidence="8">
    <location>
        <begin position="1"/>
        <end position="62"/>
    </location>
</feature>
<dbReference type="EMBL" id="ARZY01000006">
    <property type="protein sequence ID" value="EWH11250.1"/>
    <property type="molecule type" value="Genomic_DNA"/>
</dbReference>
<dbReference type="InterPro" id="IPR002942">
    <property type="entry name" value="S4_RNA-bd"/>
</dbReference>
<protein>
    <recommendedName>
        <fullName evidence="7">Pseudouridine synthase</fullName>
        <ecNumber evidence="7">5.4.99.-</ecNumber>
    </recommendedName>
</protein>
<keyword evidence="2 6" id="KW-0694">RNA-binding</keyword>
<dbReference type="Gene3D" id="3.10.290.10">
    <property type="entry name" value="RNA-binding S4 domain"/>
    <property type="match status" value="1"/>
</dbReference>
<dbReference type="PROSITE" id="PS50889">
    <property type="entry name" value="S4"/>
    <property type="match status" value="1"/>
</dbReference>
<dbReference type="InterPro" id="IPR018496">
    <property type="entry name" value="PsdUridine_synth_RsuA/RluB_CS"/>
</dbReference>
<dbReference type="SUPFAM" id="SSF55120">
    <property type="entry name" value="Pseudouridine synthase"/>
    <property type="match status" value="1"/>
</dbReference>
<evidence type="ECO:0000256" key="7">
    <source>
        <dbReference type="RuleBase" id="RU003887"/>
    </source>
</evidence>
<dbReference type="eggNOG" id="COG1187">
    <property type="taxonomic scope" value="Bacteria"/>
</dbReference>
<comment type="function">
    <text evidence="5">Responsible for synthesis of pseudouridine from uracil-516 in 16S ribosomal RNA.</text>
</comment>
<dbReference type="InterPro" id="IPR042092">
    <property type="entry name" value="PsdUridine_s_RsuA/RluB/E/F_cat"/>
</dbReference>
<dbReference type="CDD" id="cd02553">
    <property type="entry name" value="PseudoU_synth_RsuA"/>
    <property type="match status" value="1"/>
</dbReference>
<comment type="caution">
    <text evidence="9">The sequence shown here is derived from an EMBL/GenBank/DDBJ whole genome shotgun (WGS) entry which is preliminary data.</text>
</comment>
<accession>W7R0X3</accession>
<evidence type="ECO:0000256" key="1">
    <source>
        <dbReference type="ARBA" id="ARBA00008348"/>
    </source>
</evidence>
<dbReference type="PANTHER" id="PTHR47683">
    <property type="entry name" value="PSEUDOURIDINE SYNTHASE FAMILY PROTEIN-RELATED"/>
    <property type="match status" value="1"/>
</dbReference>
<dbReference type="Pfam" id="PF01479">
    <property type="entry name" value="S4"/>
    <property type="match status" value="1"/>
</dbReference>
<dbReference type="InterPro" id="IPR006145">
    <property type="entry name" value="PsdUridine_synth_RsuA/RluA"/>
</dbReference>
<keyword evidence="3 7" id="KW-0413">Isomerase</keyword>
<evidence type="ECO:0000256" key="4">
    <source>
        <dbReference type="ARBA" id="ARBA00036749"/>
    </source>
</evidence>
<dbReference type="SUPFAM" id="SSF55174">
    <property type="entry name" value="Alpha-L RNA-binding motif"/>
    <property type="match status" value="1"/>
</dbReference>
<dbReference type="NCBIfam" id="TIGR00093">
    <property type="entry name" value="pseudouridine synthase"/>
    <property type="match status" value="1"/>
</dbReference>
<dbReference type="AlphaFoldDB" id="W7R0X3"/>
<dbReference type="Pfam" id="PF00849">
    <property type="entry name" value="PseudoU_synth_2"/>
    <property type="match status" value="1"/>
</dbReference>
<evidence type="ECO:0000256" key="6">
    <source>
        <dbReference type="PROSITE-ProRule" id="PRU00182"/>
    </source>
</evidence>
<dbReference type="InterPro" id="IPR050343">
    <property type="entry name" value="RsuA_PseudoU_synthase"/>
</dbReference>
<dbReference type="GO" id="GO:0003723">
    <property type="term" value="F:RNA binding"/>
    <property type="evidence" value="ECO:0007669"/>
    <property type="project" value="UniProtKB-KW"/>
</dbReference>
<gene>
    <name evidence="9" type="ORF">DS2_05315</name>
</gene>
<keyword evidence="10" id="KW-1185">Reference proteome</keyword>
<dbReference type="InterPro" id="IPR020094">
    <property type="entry name" value="TruA/RsuA/RluB/E/F_N"/>
</dbReference>
<dbReference type="PATRIC" id="fig|1328313.3.peg.1097"/>
<reference evidence="9 10" key="1">
    <citation type="journal article" date="2014" name="Genome Announc.">
        <title>Draft Genome Sequence of the Agar-Degrading Bacterium Catenovulum sp. Strain DS-2, Isolated from Intestines of Haliotis diversicolor.</title>
        <authorList>
            <person name="Shan D."/>
            <person name="Li X."/>
            <person name="Gu Z."/>
            <person name="Wei G."/>
            <person name="Gao Z."/>
            <person name="Shao Z."/>
        </authorList>
    </citation>
    <scope>NUCLEOTIDE SEQUENCE [LARGE SCALE GENOMIC DNA]</scope>
    <source>
        <strain evidence="9 10">DS-2</strain>
    </source>
</reference>
<dbReference type="InterPro" id="IPR020103">
    <property type="entry name" value="PsdUridine_synth_cat_dom_sf"/>
</dbReference>
<evidence type="ECO:0000259" key="8">
    <source>
        <dbReference type="SMART" id="SM00363"/>
    </source>
</evidence>
<dbReference type="GO" id="GO:0000455">
    <property type="term" value="P:enzyme-directed rRNA pseudouridine synthesis"/>
    <property type="evidence" value="ECO:0007669"/>
    <property type="project" value="UniProtKB-ARBA"/>
</dbReference>
<dbReference type="PANTHER" id="PTHR47683:SF4">
    <property type="entry name" value="PSEUDOURIDINE SYNTHASE"/>
    <property type="match status" value="1"/>
</dbReference>
<evidence type="ECO:0000313" key="9">
    <source>
        <dbReference type="EMBL" id="EWH11250.1"/>
    </source>
</evidence>
<evidence type="ECO:0000256" key="5">
    <source>
        <dbReference type="ARBA" id="ARBA00037590"/>
    </source>
</evidence>
<dbReference type="Gene3D" id="3.30.70.580">
    <property type="entry name" value="Pseudouridine synthase I, catalytic domain, N-terminal subdomain"/>
    <property type="match status" value="1"/>
</dbReference>
<dbReference type="Gene3D" id="3.30.70.1560">
    <property type="entry name" value="Alpha-L RNA-binding motif"/>
    <property type="match status" value="1"/>
</dbReference>
<comment type="catalytic activity">
    <reaction evidence="4">
        <text>uridine(516) in 16S rRNA = pseudouridine(516) in 16S rRNA</text>
        <dbReference type="Rhea" id="RHEA:38867"/>
        <dbReference type="Rhea" id="RHEA-COMP:10089"/>
        <dbReference type="Rhea" id="RHEA-COMP:10090"/>
        <dbReference type="ChEBI" id="CHEBI:65314"/>
        <dbReference type="ChEBI" id="CHEBI:65315"/>
        <dbReference type="EC" id="5.4.99.19"/>
    </reaction>
</comment>
<dbReference type="EC" id="5.4.99.-" evidence="7"/>
<name>W7R0X3_9ALTE</name>
<organism evidence="9 10">
    <name type="scientific">Catenovulum agarivorans DS-2</name>
    <dbReference type="NCBI Taxonomy" id="1328313"/>
    <lineage>
        <taxon>Bacteria</taxon>
        <taxon>Pseudomonadati</taxon>
        <taxon>Pseudomonadota</taxon>
        <taxon>Gammaproteobacteria</taxon>
        <taxon>Alteromonadales</taxon>
        <taxon>Alteromonadaceae</taxon>
        <taxon>Catenovulum</taxon>
    </lineage>
</organism>
<dbReference type="PROSITE" id="PS01149">
    <property type="entry name" value="PSI_RSU"/>
    <property type="match status" value="1"/>
</dbReference>
<dbReference type="Proteomes" id="UP000019276">
    <property type="component" value="Unassembled WGS sequence"/>
</dbReference>
<dbReference type="STRING" id="1328313.DS2_05315"/>
<evidence type="ECO:0000256" key="2">
    <source>
        <dbReference type="ARBA" id="ARBA00022884"/>
    </source>
</evidence>